<gene>
    <name evidence="2" type="ORF">SEPMUDRAFT_158435</name>
</gene>
<accession>M3CD23</accession>
<dbReference type="InterPro" id="IPR010730">
    <property type="entry name" value="HET"/>
</dbReference>
<dbReference type="Pfam" id="PF06985">
    <property type="entry name" value="HET"/>
    <property type="match status" value="1"/>
</dbReference>
<dbReference type="eggNOG" id="KOG4177">
    <property type="taxonomic scope" value="Eukaryota"/>
</dbReference>
<name>M3CD23_SPHMS</name>
<sequence length="483" mass="54588">MRLIDTRTLEFAVYNGAAIPPYAVLSHRWNRDEVTFADYADVAAQNGNRFRKIRHLCSRALADDLNFAWIDTCCIDKTNSVELSEAINSMFTWYMDSAICYVFLADYHGPQGLGQCEWFTRGWTLQELVAPDQVHFYDDRMAYLGSRDTLQPEIHVITGIASEYMGSTNDYSEKSPNVRKASVARRMSWASSRVTERAEDVAYCLLGIFDINIPMMYGEGGVNAFSRLQRAIIAQSDDESLFAWASESDGVRGMFARHPREFQNSKDIIPRPFLLRRPPVIMTNQGLEVHRLPRSLLRRIIVPGAEGSADEDPILTLQCVENRPGQALRRLAIRLVKTREGIWARTATSRLESQDIEDGFVDAVYPGGWVKTYIAAKYSPTEAVDLIPHVSVRGVVAQAVDTGYDAVEPCRFLVELSRPGALDRTARSDAIVLAVDDWMEVDWPQLSLLMDHIPRNDDARVCTSYHEECIPAQLRSDQIRVPL</sequence>
<reference evidence="2 3" key="1">
    <citation type="journal article" date="2012" name="PLoS Pathog.">
        <title>Diverse lifestyles and strategies of plant pathogenesis encoded in the genomes of eighteen Dothideomycetes fungi.</title>
        <authorList>
            <person name="Ohm R.A."/>
            <person name="Feau N."/>
            <person name="Henrissat B."/>
            <person name="Schoch C.L."/>
            <person name="Horwitz B.A."/>
            <person name="Barry K.W."/>
            <person name="Condon B.J."/>
            <person name="Copeland A.C."/>
            <person name="Dhillon B."/>
            <person name="Glaser F."/>
            <person name="Hesse C.N."/>
            <person name="Kosti I."/>
            <person name="LaButti K."/>
            <person name="Lindquist E.A."/>
            <person name="Lucas S."/>
            <person name="Salamov A.A."/>
            <person name="Bradshaw R.E."/>
            <person name="Ciuffetti L."/>
            <person name="Hamelin R.C."/>
            <person name="Kema G.H.J."/>
            <person name="Lawrence C."/>
            <person name="Scott J.A."/>
            <person name="Spatafora J.W."/>
            <person name="Turgeon B.G."/>
            <person name="de Wit P.J.G.M."/>
            <person name="Zhong S."/>
            <person name="Goodwin S.B."/>
            <person name="Grigoriev I.V."/>
        </authorList>
    </citation>
    <scope>NUCLEOTIDE SEQUENCE [LARGE SCALE GENOMIC DNA]</scope>
    <source>
        <strain evidence="2 3">SO2202</strain>
    </source>
</reference>
<dbReference type="PANTHER" id="PTHR10622">
    <property type="entry name" value="HET DOMAIN-CONTAINING PROTEIN"/>
    <property type="match status" value="1"/>
</dbReference>
<evidence type="ECO:0000259" key="1">
    <source>
        <dbReference type="Pfam" id="PF06985"/>
    </source>
</evidence>
<feature type="domain" description="Heterokaryon incompatibility" evidence="1">
    <location>
        <begin position="22"/>
        <end position="108"/>
    </location>
</feature>
<dbReference type="STRING" id="692275.M3CD23"/>
<dbReference type="OMA" id="CASECYV"/>
<keyword evidence="3" id="KW-1185">Reference proteome</keyword>
<dbReference type="Proteomes" id="UP000016931">
    <property type="component" value="Unassembled WGS sequence"/>
</dbReference>
<protein>
    <submittedName>
        <fullName evidence="2">HET-domain-containing protein</fullName>
    </submittedName>
</protein>
<evidence type="ECO:0000313" key="3">
    <source>
        <dbReference type="Proteomes" id="UP000016931"/>
    </source>
</evidence>
<dbReference type="RefSeq" id="XP_016758433.1">
    <property type="nucleotide sequence ID" value="XM_016907792.1"/>
</dbReference>
<organism evidence="2 3">
    <name type="scientific">Sphaerulina musiva (strain SO2202)</name>
    <name type="common">Poplar stem canker fungus</name>
    <name type="synonym">Septoria musiva</name>
    <dbReference type="NCBI Taxonomy" id="692275"/>
    <lineage>
        <taxon>Eukaryota</taxon>
        <taxon>Fungi</taxon>
        <taxon>Dikarya</taxon>
        <taxon>Ascomycota</taxon>
        <taxon>Pezizomycotina</taxon>
        <taxon>Dothideomycetes</taxon>
        <taxon>Dothideomycetidae</taxon>
        <taxon>Mycosphaerellales</taxon>
        <taxon>Mycosphaerellaceae</taxon>
        <taxon>Sphaerulina</taxon>
    </lineage>
</organism>
<dbReference type="EMBL" id="KB456268">
    <property type="protein sequence ID" value="EMF10312.1"/>
    <property type="molecule type" value="Genomic_DNA"/>
</dbReference>
<dbReference type="HOGENOM" id="CLU_000288_138_0_1"/>
<dbReference type="PANTHER" id="PTHR10622:SF10">
    <property type="entry name" value="HET DOMAIN-CONTAINING PROTEIN"/>
    <property type="match status" value="1"/>
</dbReference>
<dbReference type="AlphaFoldDB" id="M3CD23"/>
<proteinExistence type="predicted"/>
<evidence type="ECO:0000313" key="2">
    <source>
        <dbReference type="EMBL" id="EMF10312.1"/>
    </source>
</evidence>
<dbReference type="GeneID" id="27904929"/>
<dbReference type="OrthoDB" id="674604at2759"/>